<gene>
    <name evidence="3" type="ORF">EV688_10535</name>
</gene>
<dbReference type="PANTHER" id="PTHR32114">
    <property type="entry name" value="ABC TRANSPORTER ABCH.3"/>
    <property type="match status" value="1"/>
</dbReference>
<proteinExistence type="predicted"/>
<dbReference type="GO" id="GO:0004527">
    <property type="term" value="F:exonuclease activity"/>
    <property type="evidence" value="ECO:0007669"/>
    <property type="project" value="UniProtKB-KW"/>
</dbReference>
<dbReference type="SUPFAM" id="SSF52540">
    <property type="entry name" value="P-loop containing nucleoside triphosphate hydrolases"/>
    <property type="match status" value="1"/>
</dbReference>
<dbReference type="GO" id="GO:0016887">
    <property type="term" value="F:ATP hydrolysis activity"/>
    <property type="evidence" value="ECO:0007669"/>
    <property type="project" value="InterPro"/>
</dbReference>
<feature type="coiled-coil region" evidence="1">
    <location>
        <begin position="481"/>
        <end position="592"/>
    </location>
</feature>
<sequence length="899" mass="96705">MKIRAIRVNQWRKFTKPAGIEGLGDGLNVLSAPNEAGKSTLVGALQLALFTRHSTTGRDVDALLNHAAPNSPVVEVEFEIDGQPYTLRKRFKRGSQVKLVKPDGAELQGEGAEAFVAELLGFTFPGRGTGTADTMGLWSLLWLNQGDGADPISAPDGAQRTVMGALEDTVGNLLGGEQGRRLPLKIRGDLQQLVTESKGQPKDRYKKAIERVGKLDGELGELKAAFARTESDLQAYEDVCAALNEKEGSSTEAELKRDIQAANDRVEELLTLEAEIGAAESDAERLEQQRRDALQAKLAREQLAAAIDALVKDVEAAEKTVANAREEEARLESLWQDARAAQRRADRARAEADSALRQATNRLTGAQRSGELATLSRAVADAESATAAIVVLEARVNASKATPEAVAALDDLMDEVRAAQAAMTAVATLVEFALEDAASTRVTLSQGVMPPPGETLALMDPTEVRIEGIGVIGIRPQVADAAVMQENLQRAEQALSAALAAIDAADIPAARQLLRNREAAERDLTEARASLERIAPENDGGLAGVRERRERARAELEQLEAAGLNLAALPTLEAARAAREEAANAAEAAAHEAGQATQAATQCRAALDEHRDTLRAPESALSAGAAQLAARQEALGNMPAEHTLQERLAAASDAVEQQKAVIRALRQKAGGDSVELSRARLVRLQQSLESYRHGINDLQSRKMSLKTTLMRDGAAGIGEKTAAKARELELAVAERDRLDREARILGTLNAVLTDAEREARDRFLGPITEKVRPYLQALFPEADIQLADSLGVESVYRGAGETPDFAALSMGTREQINILTRIAIAEMMAEQGRPAMVIIDDGLVHSDDQRLQRMFDILNLAAERVQILLLSCHAKTFERAGGRLLSIEAFEETEGLRSH</sequence>
<feature type="coiled-coil region" evidence="1">
    <location>
        <begin position="226"/>
        <end position="358"/>
    </location>
</feature>
<dbReference type="InterPro" id="IPR027417">
    <property type="entry name" value="P-loop_NTPase"/>
</dbReference>
<accession>A0A4R2L9Z9</accession>
<organism evidence="3 4">
    <name type="scientific">Chromatocurvus halotolerans</name>
    <dbReference type="NCBI Taxonomy" id="1132028"/>
    <lineage>
        <taxon>Bacteria</taxon>
        <taxon>Pseudomonadati</taxon>
        <taxon>Pseudomonadota</taxon>
        <taxon>Gammaproteobacteria</taxon>
        <taxon>Cellvibrionales</taxon>
        <taxon>Halieaceae</taxon>
        <taxon>Chromatocurvus</taxon>
    </lineage>
</organism>
<evidence type="ECO:0000256" key="1">
    <source>
        <dbReference type="SAM" id="Coils"/>
    </source>
</evidence>
<evidence type="ECO:0000313" key="4">
    <source>
        <dbReference type="Proteomes" id="UP000294980"/>
    </source>
</evidence>
<dbReference type="OrthoDB" id="9764467at2"/>
<dbReference type="InterPro" id="IPR038729">
    <property type="entry name" value="Rad50/SbcC_AAA"/>
</dbReference>
<dbReference type="Proteomes" id="UP000294980">
    <property type="component" value="Unassembled WGS sequence"/>
</dbReference>
<name>A0A4R2L9Z9_9GAMM</name>
<feature type="domain" description="Rad50/SbcC-type AAA" evidence="2">
    <location>
        <begin position="7"/>
        <end position="298"/>
    </location>
</feature>
<keyword evidence="1" id="KW-0175">Coiled coil</keyword>
<keyword evidence="3" id="KW-0378">Hydrolase</keyword>
<evidence type="ECO:0000259" key="2">
    <source>
        <dbReference type="Pfam" id="PF13476"/>
    </source>
</evidence>
<dbReference type="GO" id="GO:0006302">
    <property type="term" value="P:double-strand break repair"/>
    <property type="evidence" value="ECO:0007669"/>
    <property type="project" value="InterPro"/>
</dbReference>
<dbReference type="RefSeq" id="WP_117315642.1">
    <property type="nucleotide sequence ID" value="NZ_QQSW01000003.1"/>
</dbReference>
<evidence type="ECO:0000313" key="3">
    <source>
        <dbReference type="EMBL" id="TCO76075.1"/>
    </source>
</evidence>
<dbReference type="PANTHER" id="PTHR32114:SF2">
    <property type="entry name" value="ABC TRANSPORTER ABCH.3"/>
    <property type="match status" value="1"/>
</dbReference>
<dbReference type="Gene3D" id="3.40.50.300">
    <property type="entry name" value="P-loop containing nucleotide triphosphate hydrolases"/>
    <property type="match status" value="2"/>
</dbReference>
<keyword evidence="3" id="KW-0269">Exonuclease</keyword>
<dbReference type="EMBL" id="SLWX01000005">
    <property type="protein sequence ID" value="TCO76075.1"/>
    <property type="molecule type" value="Genomic_DNA"/>
</dbReference>
<comment type="caution">
    <text evidence="3">The sequence shown here is derived from an EMBL/GenBank/DDBJ whole genome shotgun (WGS) entry which is preliminary data.</text>
</comment>
<reference evidence="3 4" key="1">
    <citation type="submission" date="2019-03" db="EMBL/GenBank/DDBJ databases">
        <title>Genomic Encyclopedia of Type Strains, Phase IV (KMG-IV): sequencing the most valuable type-strain genomes for metagenomic binning, comparative biology and taxonomic classification.</title>
        <authorList>
            <person name="Goeker M."/>
        </authorList>
    </citation>
    <scope>NUCLEOTIDE SEQUENCE [LARGE SCALE GENOMIC DNA]</scope>
    <source>
        <strain evidence="3 4">DSM 23344</strain>
    </source>
</reference>
<feature type="coiled-coil region" evidence="1">
    <location>
        <begin position="648"/>
        <end position="701"/>
    </location>
</feature>
<keyword evidence="3" id="KW-0540">Nuclease</keyword>
<protein>
    <submittedName>
        <fullName evidence="3">DNA repair exonuclease SbcCD ATPase subunit</fullName>
    </submittedName>
</protein>
<dbReference type="Pfam" id="PF13476">
    <property type="entry name" value="AAA_23"/>
    <property type="match status" value="1"/>
</dbReference>
<dbReference type="AlphaFoldDB" id="A0A4R2L9Z9"/>
<keyword evidence="4" id="KW-1185">Reference proteome</keyword>